<evidence type="ECO:0000256" key="3">
    <source>
        <dbReference type="ARBA" id="ARBA00022763"/>
    </source>
</evidence>
<evidence type="ECO:0000256" key="5">
    <source>
        <dbReference type="ARBA" id="ARBA00023124"/>
    </source>
</evidence>
<organism evidence="9 10">
    <name type="scientific">Planktosalinus lacus</name>
    <dbReference type="NCBI Taxonomy" id="1526573"/>
    <lineage>
        <taxon>Bacteria</taxon>
        <taxon>Pseudomonadati</taxon>
        <taxon>Bacteroidota</taxon>
        <taxon>Flavobacteriia</taxon>
        <taxon>Flavobacteriales</taxon>
        <taxon>Flavobacteriaceae</taxon>
        <taxon>Planktosalinus</taxon>
    </lineage>
</organism>
<gene>
    <name evidence="9" type="ORF">GCM10011312_24910</name>
</gene>
<dbReference type="Gene3D" id="3.90.1680.10">
    <property type="entry name" value="SOS response associated peptidase-like"/>
    <property type="match status" value="1"/>
</dbReference>
<dbReference type="Pfam" id="PF02586">
    <property type="entry name" value="SRAP"/>
    <property type="match status" value="1"/>
</dbReference>
<keyword evidence="3" id="KW-0227">DNA damage</keyword>
<dbReference type="InterPro" id="IPR003738">
    <property type="entry name" value="SRAP"/>
</dbReference>
<evidence type="ECO:0000256" key="6">
    <source>
        <dbReference type="ARBA" id="ARBA00023125"/>
    </source>
</evidence>
<dbReference type="InterPro" id="IPR036590">
    <property type="entry name" value="SRAP-like"/>
</dbReference>
<comment type="caution">
    <text evidence="9">The sequence shown here is derived from an EMBL/GenBank/DDBJ whole genome shotgun (WGS) entry which is preliminary data.</text>
</comment>
<accession>A0A8J2YB76</accession>
<keyword evidence="10" id="KW-1185">Reference proteome</keyword>
<keyword evidence="5" id="KW-0190">Covalent protein-DNA linkage</keyword>
<proteinExistence type="inferred from homology"/>
<keyword evidence="7" id="KW-0456">Lyase</keyword>
<keyword evidence="2 8" id="KW-0645">Protease</keyword>
<evidence type="ECO:0000256" key="4">
    <source>
        <dbReference type="ARBA" id="ARBA00022801"/>
    </source>
</evidence>
<sequence length="245" mass="27908">MCFHISQTKIGRALQERYEARLQLPDGDPTALPYFYHAIGFTHPQILLIPQEEPSVITTAAWGLAPSKETPDTLGDYYKKAAQFGGGLNAQSEKLFSHFLYKQAAHSQRCLIPVSGFFEPHEYQQKKFPYFITRNDRESFALAGLYTHVGTTLTCTILTKPAGERLAAIHNKKKRQPVLLNKVDEQNWLQDSLNETDIRSLINKTYAEDALDTYTVTRSVFHPQQDSNTPESLQEVVYPELQQLF</sequence>
<reference evidence="9" key="2">
    <citation type="submission" date="2020-09" db="EMBL/GenBank/DDBJ databases">
        <authorList>
            <person name="Sun Q."/>
            <person name="Zhou Y."/>
        </authorList>
    </citation>
    <scope>NUCLEOTIDE SEQUENCE</scope>
    <source>
        <strain evidence="9">CGMCC 1.12924</strain>
    </source>
</reference>
<dbReference type="AlphaFoldDB" id="A0A8J2YB76"/>
<dbReference type="RefSeq" id="WP_188443043.1">
    <property type="nucleotide sequence ID" value="NZ_BMGK01000012.1"/>
</dbReference>
<evidence type="ECO:0000256" key="2">
    <source>
        <dbReference type="ARBA" id="ARBA00022670"/>
    </source>
</evidence>
<comment type="similarity">
    <text evidence="1 8">Belongs to the SOS response-associated peptidase family.</text>
</comment>
<dbReference type="GO" id="GO:0006508">
    <property type="term" value="P:proteolysis"/>
    <property type="evidence" value="ECO:0007669"/>
    <property type="project" value="UniProtKB-KW"/>
</dbReference>
<dbReference type="SUPFAM" id="SSF143081">
    <property type="entry name" value="BB1717-like"/>
    <property type="match status" value="1"/>
</dbReference>
<dbReference type="GO" id="GO:0003697">
    <property type="term" value="F:single-stranded DNA binding"/>
    <property type="evidence" value="ECO:0007669"/>
    <property type="project" value="InterPro"/>
</dbReference>
<dbReference type="PANTHER" id="PTHR13604:SF0">
    <property type="entry name" value="ABASIC SITE PROCESSING PROTEIN HMCES"/>
    <property type="match status" value="1"/>
</dbReference>
<dbReference type="GO" id="GO:0106300">
    <property type="term" value="P:protein-DNA covalent cross-linking repair"/>
    <property type="evidence" value="ECO:0007669"/>
    <property type="project" value="InterPro"/>
</dbReference>
<dbReference type="PANTHER" id="PTHR13604">
    <property type="entry name" value="DC12-RELATED"/>
    <property type="match status" value="1"/>
</dbReference>
<reference evidence="9" key="1">
    <citation type="journal article" date="2014" name="Int. J. Syst. Evol. Microbiol.">
        <title>Complete genome sequence of Corynebacterium casei LMG S-19264T (=DSM 44701T), isolated from a smear-ripened cheese.</title>
        <authorList>
            <consortium name="US DOE Joint Genome Institute (JGI-PGF)"/>
            <person name="Walter F."/>
            <person name="Albersmeier A."/>
            <person name="Kalinowski J."/>
            <person name="Ruckert C."/>
        </authorList>
    </citation>
    <scope>NUCLEOTIDE SEQUENCE</scope>
    <source>
        <strain evidence="9">CGMCC 1.12924</strain>
    </source>
</reference>
<protein>
    <recommendedName>
        <fullName evidence="8">Abasic site processing protein</fullName>
        <ecNumber evidence="8">3.4.-.-</ecNumber>
    </recommendedName>
</protein>
<name>A0A8J2YB76_9FLAO</name>
<keyword evidence="4 8" id="KW-0378">Hydrolase</keyword>
<evidence type="ECO:0000256" key="8">
    <source>
        <dbReference type="RuleBase" id="RU364100"/>
    </source>
</evidence>
<dbReference type="EC" id="3.4.-.-" evidence="8"/>
<evidence type="ECO:0000313" key="9">
    <source>
        <dbReference type="EMBL" id="GGE00448.1"/>
    </source>
</evidence>
<evidence type="ECO:0000313" key="10">
    <source>
        <dbReference type="Proteomes" id="UP000652231"/>
    </source>
</evidence>
<dbReference type="GO" id="GO:0016829">
    <property type="term" value="F:lyase activity"/>
    <property type="evidence" value="ECO:0007669"/>
    <property type="project" value="UniProtKB-KW"/>
</dbReference>
<dbReference type="EMBL" id="BMGK01000012">
    <property type="protein sequence ID" value="GGE00448.1"/>
    <property type="molecule type" value="Genomic_DNA"/>
</dbReference>
<dbReference type="GO" id="GO:0008233">
    <property type="term" value="F:peptidase activity"/>
    <property type="evidence" value="ECO:0007669"/>
    <property type="project" value="UniProtKB-KW"/>
</dbReference>
<evidence type="ECO:0000256" key="7">
    <source>
        <dbReference type="ARBA" id="ARBA00023239"/>
    </source>
</evidence>
<keyword evidence="6" id="KW-0238">DNA-binding</keyword>
<dbReference type="Proteomes" id="UP000652231">
    <property type="component" value="Unassembled WGS sequence"/>
</dbReference>
<evidence type="ECO:0000256" key="1">
    <source>
        <dbReference type="ARBA" id="ARBA00008136"/>
    </source>
</evidence>